<dbReference type="EMBL" id="FOSR01000004">
    <property type="protein sequence ID" value="SFK59221.1"/>
    <property type="molecule type" value="Genomic_DNA"/>
</dbReference>
<feature type="domain" description="Teneurin-like YD-shell" evidence="4">
    <location>
        <begin position="656"/>
        <end position="825"/>
    </location>
</feature>
<feature type="region of interest" description="Disordered" evidence="2">
    <location>
        <begin position="891"/>
        <end position="931"/>
    </location>
</feature>
<evidence type="ECO:0000256" key="3">
    <source>
        <dbReference type="SAM" id="SignalP"/>
    </source>
</evidence>
<dbReference type="Pfam" id="PF05593">
    <property type="entry name" value="RHS_repeat"/>
    <property type="match status" value="2"/>
</dbReference>
<keyword evidence="6" id="KW-1185">Reference proteome</keyword>
<name>A0A1I4ATM9_9GAMM</name>
<dbReference type="NCBIfam" id="TIGR01643">
    <property type="entry name" value="YD_repeat_2x"/>
    <property type="match status" value="10"/>
</dbReference>
<dbReference type="InterPro" id="IPR056823">
    <property type="entry name" value="TEN-like_YD-shell"/>
</dbReference>
<dbReference type="Proteomes" id="UP000198725">
    <property type="component" value="Unassembled WGS sequence"/>
</dbReference>
<sequence length="1335" mass="145807">MKTLGKLLLAVLLTFATMFAWAGSTQANDPHANAPHDSSDGCGCGTSRGMPVYSFKSLLAGLNIRDTPIGYTPPAGPAVNTTVTYNEREADQPAMFDSFNVGQKWTLNWISWIQDDPSAPGNQVLRYVAGGGGWTYSGYNAATGAFSPEPDNGAVLVMTSRSPVAYELRYADGRKDVFATPDGAAGYPRKVLLTRIVDAQGNALTLSYDNQYRLIAVADAIGQQTSFQYGNSTAPLRVTGITDPFGRHATLAYDEQGRLNSITDVMGMTSTFTYDSATFVKAMTTPYGTTTFAHTEGANGNTTELSIQATDPDGHTERTEYLPAAPGMPFSVAQAPGGMNTFNSYLNYRDSYYWDKNAFAAACTVANSATSCDYSKARMKHFLHAYPCCYYTSRILENVKYPLEGMIWYDYAGQPSPYYPGTLNLPSDVGRVLDDGSSQVTHYTYNTYGRVTSRTDPDGRETVYTYASNGIDLVQVQQKTATGFDTLAGATYNSQHEPLTTTDAAGATTSYTYNARGQRTAVTDALGETTHYQYDDNGYLLAVINPLGHAARSFTYDAYGRVATSTDEAGYTRRFRYDALDRVVSIRYPDRTSTHYAWNRLDLASVTDRQGHTTRYDYNAERSLIAVTDSLGHTTSYGYYPNGKRHTMTDPAGNVTTWTRDLEGRVIAKTYADDKGTTSTYDDSSRLASVTDALGQTTAYSYDKSDLLTGIQYEHAIHPTATVAYAYDPYYPRRVSMTDGLGTTGFSYVSVGQSGALKPASDTGPFSANDNVHYAYDALGRIIQRTTDATTDYAYDSLGRLSQESNPLGTFHFGYLGDTAQLTTRWAVTSTGRPGLTLRAEYDGNRGDRQLQWLTYFVGGRRLAGLLAYTHSPEHQLSSAVTVAPWMPAERRHDSDYRGGGPYTGHGWWTEERDAPDGDRGDRGDRGHDPNDWGRGDYQWYRYDSADRLIAVLGNGKGTTRFDYDAADNLVKTSGTRASFSATANALNQLATVNGKAWSYDANGQLLDDGTHQYAWDAAGRLISRTDIATGQVTAYRYDGLGRRLEITRQGTSGASMDTRYLWCGSTVCQAHDGSDTVTVDYFNQGEMRGTTALYYVRDQLGSVIGVTDAAGKVLGAIRYGAYGAVEASRGLQPAFGYAGMLQDPGSPLSLTLFRAYDPMVGRWLSRDPLGELGGENLYGYGGNDPVDNIDLDGLKVVVVASDPAVARKLMNAYAYLNTHSQTARGIDADLENSSTVYKIEPTNDMGDDEYCPSSDYLGCEGHDHTVFVDTCDFPPIPTTDGSQPITLPVLIGHELGHAWGYEDNVTATDPLGDNVRMVENPIRKELGLPLRTRY</sequence>
<dbReference type="RefSeq" id="WP_175481509.1">
    <property type="nucleotide sequence ID" value="NZ_FOSR01000004.1"/>
</dbReference>
<evidence type="ECO:0000313" key="6">
    <source>
        <dbReference type="Proteomes" id="UP000198725"/>
    </source>
</evidence>
<reference evidence="6" key="1">
    <citation type="submission" date="2016-10" db="EMBL/GenBank/DDBJ databases">
        <authorList>
            <person name="Varghese N."/>
            <person name="Submissions S."/>
        </authorList>
    </citation>
    <scope>NUCLEOTIDE SEQUENCE [LARGE SCALE GENOMIC DNA]</scope>
    <source>
        <strain evidence="6">MO64</strain>
    </source>
</reference>
<feature type="signal peptide" evidence="3">
    <location>
        <begin position="1"/>
        <end position="22"/>
    </location>
</feature>
<feature type="chain" id="PRO_5011515720" evidence="3">
    <location>
        <begin position="23"/>
        <end position="1335"/>
    </location>
</feature>
<dbReference type="PANTHER" id="PTHR32305:SF15">
    <property type="entry name" value="PROTEIN RHSA-RELATED"/>
    <property type="match status" value="1"/>
</dbReference>
<accession>A0A1I4ATM9</accession>
<dbReference type="Gene3D" id="2.180.10.10">
    <property type="entry name" value="RHS repeat-associated core"/>
    <property type="match status" value="4"/>
</dbReference>
<feature type="compositionally biased region" description="Polar residues" evidence="2">
    <location>
        <begin position="295"/>
        <end position="309"/>
    </location>
</feature>
<dbReference type="Pfam" id="PF25023">
    <property type="entry name" value="TEN_YD-shell"/>
    <property type="match status" value="3"/>
</dbReference>
<feature type="compositionally biased region" description="Basic and acidic residues" evidence="2">
    <location>
        <begin position="909"/>
        <end position="931"/>
    </location>
</feature>
<dbReference type="InterPro" id="IPR050708">
    <property type="entry name" value="T6SS_VgrG/RHS"/>
</dbReference>
<evidence type="ECO:0000259" key="4">
    <source>
        <dbReference type="Pfam" id="PF25023"/>
    </source>
</evidence>
<proteinExistence type="predicted"/>
<feature type="region of interest" description="Disordered" evidence="2">
    <location>
        <begin position="295"/>
        <end position="316"/>
    </location>
</feature>
<evidence type="ECO:0000256" key="1">
    <source>
        <dbReference type="ARBA" id="ARBA00022737"/>
    </source>
</evidence>
<organism evidence="5 6">
    <name type="scientific">Rhodanobacter glycinis</name>
    <dbReference type="NCBI Taxonomy" id="582702"/>
    <lineage>
        <taxon>Bacteria</taxon>
        <taxon>Pseudomonadati</taxon>
        <taxon>Pseudomonadota</taxon>
        <taxon>Gammaproteobacteria</taxon>
        <taxon>Lysobacterales</taxon>
        <taxon>Rhodanobacteraceae</taxon>
        <taxon>Rhodanobacter</taxon>
    </lineage>
</organism>
<gene>
    <name evidence="5" type="ORF">SAMN05192579_104107</name>
</gene>
<feature type="domain" description="Teneurin-like YD-shell" evidence="4">
    <location>
        <begin position="204"/>
        <end position="274"/>
    </location>
</feature>
<keyword evidence="3" id="KW-0732">Signal</keyword>
<keyword evidence="1" id="KW-0677">Repeat</keyword>
<dbReference type="NCBIfam" id="TIGR03696">
    <property type="entry name" value="Rhs_assc_core"/>
    <property type="match status" value="1"/>
</dbReference>
<evidence type="ECO:0000256" key="2">
    <source>
        <dbReference type="SAM" id="MobiDB-lite"/>
    </source>
</evidence>
<feature type="domain" description="Teneurin-like YD-shell" evidence="4">
    <location>
        <begin position="941"/>
        <end position="1168"/>
    </location>
</feature>
<dbReference type="InterPro" id="IPR006530">
    <property type="entry name" value="YD"/>
</dbReference>
<evidence type="ECO:0000313" key="5">
    <source>
        <dbReference type="EMBL" id="SFK59221.1"/>
    </source>
</evidence>
<dbReference type="InterPro" id="IPR031325">
    <property type="entry name" value="RHS_repeat"/>
</dbReference>
<dbReference type="PANTHER" id="PTHR32305">
    <property type="match status" value="1"/>
</dbReference>
<protein>
    <submittedName>
        <fullName evidence="5">RHS repeat-associated core domain-containing protein</fullName>
    </submittedName>
</protein>
<dbReference type="InterPro" id="IPR022385">
    <property type="entry name" value="Rhs_assc_core"/>
</dbReference>